<reference evidence="1" key="1">
    <citation type="journal article" date="2020" name="Fungal Divers.">
        <title>Resolving the Mortierellaceae phylogeny through synthesis of multi-gene phylogenetics and phylogenomics.</title>
        <authorList>
            <person name="Vandepol N."/>
            <person name="Liber J."/>
            <person name="Desiro A."/>
            <person name="Na H."/>
            <person name="Kennedy M."/>
            <person name="Barry K."/>
            <person name="Grigoriev I.V."/>
            <person name="Miller A.N."/>
            <person name="O'Donnell K."/>
            <person name="Stajich J.E."/>
            <person name="Bonito G."/>
        </authorList>
    </citation>
    <scope>NUCLEOTIDE SEQUENCE</scope>
    <source>
        <strain evidence="1">NRRL 28262</strain>
    </source>
</reference>
<dbReference type="Proteomes" id="UP001194580">
    <property type="component" value="Unassembled WGS sequence"/>
</dbReference>
<dbReference type="EMBL" id="JAAAIL010003245">
    <property type="protein sequence ID" value="KAG0251614.1"/>
    <property type="molecule type" value="Genomic_DNA"/>
</dbReference>
<keyword evidence="2" id="KW-1185">Reference proteome</keyword>
<accession>A0AAD4D0M0</accession>
<proteinExistence type="predicted"/>
<comment type="caution">
    <text evidence="1">The sequence shown here is derived from an EMBL/GenBank/DDBJ whole genome shotgun (WGS) entry which is preliminary data.</text>
</comment>
<dbReference type="AlphaFoldDB" id="A0AAD4D0M0"/>
<sequence>FAAANPTPGKCNVSGHQQVCCTGLLNVSCLIQILGSPCGGRAFCCETGDSVGGLVNVNLLNCNQLG</sequence>
<gene>
    <name evidence="1" type="ORF">BGZ95_006848</name>
</gene>
<organism evidence="1 2">
    <name type="scientific">Linnemannia exigua</name>
    <dbReference type="NCBI Taxonomy" id="604196"/>
    <lineage>
        <taxon>Eukaryota</taxon>
        <taxon>Fungi</taxon>
        <taxon>Fungi incertae sedis</taxon>
        <taxon>Mucoromycota</taxon>
        <taxon>Mortierellomycotina</taxon>
        <taxon>Mortierellomycetes</taxon>
        <taxon>Mortierellales</taxon>
        <taxon>Mortierellaceae</taxon>
        <taxon>Linnemannia</taxon>
    </lineage>
</organism>
<feature type="non-terminal residue" evidence="1">
    <location>
        <position position="1"/>
    </location>
</feature>
<protein>
    <recommendedName>
        <fullName evidence="3">Hydrophobin</fullName>
    </recommendedName>
</protein>
<name>A0AAD4D0M0_9FUNG</name>
<evidence type="ECO:0000313" key="2">
    <source>
        <dbReference type="Proteomes" id="UP001194580"/>
    </source>
</evidence>
<evidence type="ECO:0008006" key="3">
    <source>
        <dbReference type="Google" id="ProtNLM"/>
    </source>
</evidence>
<evidence type="ECO:0000313" key="1">
    <source>
        <dbReference type="EMBL" id="KAG0251614.1"/>
    </source>
</evidence>